<evidence type="ECO:0000313" key="6">
    <source>
        <dbReference type="Proteomes" id="UP000244803"/>
    </source>
</evidence>
<feature type="compositionally biased region" description="Basic and acidic residues" evidence="4">
    <location>
        <begin position="413"/>
        <end position="425"/>
    </location>
</feature>
<dbReference type="Pfam" id="PF04615">
    <property type="entry name" value="Utp14"/>
    <property type="match status" value="2"/>
</dbReference>
<feature type="compositionally biased region" description="Basic and acidic residues" evidence="4">
    <location>
        <begin position="81"/>
        <end position="98"/>
    </location>
</feature>
<feature type="compositionally biased region" description="Basic and acidic residues" evidence="4">
    <location>
        <begin position="574"/>
        <end position="589"/>
    </location>
</feature>
<protein>
    <recommendedName>
        <fullName evidence="7">U3 small nucleolar RNA-associated protein 14</fullName>
    </recommendedName>
</protein>
<feature type="region of interest" description="Disordered" evidence="4">
    <location>
        <begin position="351"/>
        <end position="377"/>
    </location>
</feature>
<evidence type="ECO:0000256" key="3">
    <source>
        <dbReference type="ARBA" id="ARBA00023242"/>
    </source>
</evidence>
<dbReference type="AlphaFoldDB" id="A0A976XID5"/>
<feature type="region of interest" description="Disordered" evidence="4">
    <location>
        <begin position="641"/>
        <end position="709"/>
    </location>
</feature>
<feature type="compositionally biased region" description="Acidic residues" evidence="4">
    <location>
        <begin position="24"/>
        <end position="35"/>
    </location>
</feature>
<name>A0A976XID5_THEOR</name>
<dbReference type="InterPro" id="IPR006709">
    <property type="entry name" value="SSU_processome_Utp14"/>
</dbReference>
<proteinExistence type="predicted"/>
<gene>
    <name evidence="5" type="ORF">MACJ_003457</name>
</gene>
<comment type="subcellular location">
    <subcellularLocation>
        <location evidence="1">Nucleus</location>
        <location evidence="1">Nucleolus</location>
    </subcellularLocation>
</comment>
<dbReference type="PANTHER" id="PTHR14150">
    <property type="entry name" value="U3 SMALL NUCLEOLAR RNA-ASSOCIATED PROTEIN 14"/>
    <property type="match status" value="1"/>
</dbReference>
<reference evidence="5" key="1">
    <citation type="submission" date="2022-07" db="EMBL/GenBank/DDBJ databases">
        <title>Evaluation of T. orientalis genome assembly methods using nanopore sequencing and analysis of variation between genomes.</title>
        <authorList>
            <person name="Yam J."/>
            <person name="Micallef M.L."/>
            <person name="Liu M."/>
            <person name="Djordjevic S.P."/>
            <person name="Bogema D.R."/>
            <person name="Jenkins C."/>
        </authorList>
    </citation>
    <scope>NUCLEOTIDE SEQUENCE</scope>
    <source>
        <strain evidence="5">Fish Creek</strain>
    </source>
</reference>
<dbReference type="GO" id="GO:0006364">
    <property type="term" value="P:rRNA processing"/>
    <property type="evidence" value="ECO:0007669"/>
    <property type="project" value="InterPro"/>
</dbReference>
<feature type="compositionally biased region" description="Basic residues" evidence="4">
    <location>
        <begin position="1"/>
        <end position="18"/>
    </location>
</feature>
<evidence type="ECO:0000256" key="1">
    <source>
        <dbReference type="ARBA" id="ARBA00004604"/>
    </source>
</evidence>
<feature type="region of interest" description="Disordered" evidence="4">
    <location>
        <begin position="1"/>
        <end position="48"/>
    </location>
</feature>
<dbReference type="PANTHER" id="PTHR14150:SF12">
    <property type="entry name" value="U3 SMALL NUCLEOLAR RNA-ASSOCIATED PROTEIN 14 HOMOLOG A"/>
    <property type="match status" value="1"/>
</dbReference>
<dbReference type="Proteomes" id="UP000244803">
    <property type="component" value="Chromosome 1"/>
</dbReference>
<sequence>MKKIRKRFPSGSKKPKRNNKFDEEISEDEDIIDDLDIGRNKKGKINNEGGELWKYIHDSYAYDEPDEEGTENTDFPGISTSKKDENEETKSENDFSIDRLEESVDLSGTILDYDQLEENDPSYKWITQSNESNETYKKLVKKFKQVEADVPKILKSESQARTKRLERKTQYESVKKHLTKKWAPIVSQINKTEGLVYGEETERSDATCGTLYSTFKPETDLEKELAKSSDEKLKLIEGKALAKAVLAREQKKNKRINRIKSKRWHKRQKQRDLEIAAKLLTKIDDPDLANEIKSTFERKRAEKRILRKKEAQSKWAKMALRYGGKELLKEISFQNQNLRNDHQLIDEVSKFRKEEDDEEDDDDSDISGGELEEMRRRETNQHKLNVILDSSVPIPEKGLFNLTFMKNAIDNRRLQEKNDNEKSESDEGDDYDDGDDYDQDHDGKMSQQNRKDDEEEDVVDYNVIVNEEGVEVDSEIVKLNKLKEDSAVKFSNHELQKAREELNKRFLSDQFSEFDKVEDRTTAKLKNIAYDTSIFTDKSNTQPYLSEHDEHHHEQTEKKEKQHKEHQQVNLELGRQKEHTADAKKYEIDGSNKKMSEIEEKIGKRNKVVNVDSGLDEFIDSIHESKENENEKYVKEMFVTRPEDENYIEDSEDEKGEDGDGKKSSMAGWGSWTGYGMENEVKDKDKEKEEKEGKETEKHKKPRVKVSKRKDPKLSKYYIHNLPHPFNNRHEYNSKMEIPIGPEWNTMNMHKKLIQPKTSVKIGSVIMPLGLGNNKHKQLIRDYGKKIAKNRTHSRL</sequence>
<feature type="region of interest" description="Disordered" evidence="4">
    <location>
        <begin position="63"/>
        <end position="98"/>
    </location>
</feature>
<feature type="compositionally biased region" description="Basic and acidic residues" evidence="4">
    <location>
        <begin position="440"/>
        <end position="452"/>
    </location>
</feature>
<feature type="compositionally biased region" description="Basic residues" evidence="4">
    <location>
        <begin position="699"/>
        <end position="709"/>
    </location>
</feature>
<keyword evidence="2" id="KW-0597">Phosphoprotein</keyword>
<organism evidence="5 6">
    <name type="scientific">Theileria orientalis</name>
    <dbReference type="NCBI Taxonomy" id="68886"/>
    <lineage>
        <taxon>Eukaryota</taxon>
        <taxon>Sar</taxon>
        <taxon>Alveolata</taxon>
        <taxon>Apicomplexa</taxon>
        <taxon>Aconoidasida</taxon>
        <taxon>Piroplasmida</taxon>
        <taxon>Theileriidae</taxon>
        <taxon>Theileria</taxon>
    </lineage>
</organism>
<feature type="compositionally biased region" description="Acidic residues" evidence="4">
    <location>
        <begin position="355"/>
        <end position="365"/>
    </location>
</feature>
<dbReference type="EMBL" id="CP056065">
    <property type="protein sequence ID" value="UVC54123.1"/>
    <property type="molecule type" value="Genomic_DNA"/>
</dbReference>
<accession>A0A976XID5</accession>
<feature type="compositionally biased region" description="Acidic residues" evidence="4">
    <location>
        <begin position="645"/>
        <end position="657"/>
    </location>
</feature>
<evidence type="ECO:0000256" key="2">
    <source>
        <dbReference type="ARBA" id="ARBA00022553"/>
    </source>
</evidence>
<dbReference type="GO" id="GO:0032040">
    <property type="term" value="C:small-subunit processome"/>
    <property type="evidence" value="ECO:0007669"/>
    <property type="project" value="InterPro"/>
</dbReference>
<feature type="region of interest" description="Disordered" evidence="4">
    <location>
        <begin position="413"/>
        <end position="457"/>
    </location>
</feature>
<keyword evidence="3" id="KW-0539">Nucleus</keyword>
<evidence type="ECO:0000313" key="5">
    <source>
        <dbReference type="EMBL" id="UVC54123.1"/>
    </source>
</evidence>
<evidence type="ECO:0008006" key="7">
    <source>
        <dbReference type="Google" id="ProtNLM"/>
    </source>
</evidence>
<feature type="region of interest" description="Disordered" evidence="4">
    <location>
        <begin position="539"/>
        <end position="589"/>
    </location>
</feature>
<feature type="compositionally biased region" description="Basic and acidic residues" evidence="4">
    <location>
        <begin position="679"/>
        <end position="698"/>
    </location>
</feature>
<feature type="compositionally biased region" description="Basic and acidic residues" evidence="4">
    <location>
        <begin position="546"/>
        <end position="567"/>
    </location>
</feature>
<evidence type="ECO:0000256" key="4">
    <source>
        <dbReference type="SAM" id="MobiDB-lite"/>
    </source>
</evidence>
<feature type="compositionally biased region" description="Acidic residues" evidence="4">
    <location>
        <begin position="426"/>
        <end position="439"/>
    </location>
</feature>